<name>A0A2D2Q3H3_PARLV</name>
<sequence length="81" mass="9107">MTLHNPSLYEEPISQKNLTSAGRSDRSILEWLQQTGRFIARDGNEADPILESSLDDMGEIEEFVSDSAADYEEEDDLGLDE</sequence>
<accession>A0A2D2Q3H3</accession>
<protein>
    <recommendedName>
        <fullName evidence="4">DUF3134 domain-containing protein</fullName>
    </recommendedName>
</protein>
<feature type="region of interest" description="Disordered" evidence="1">
    <location>
        <begin position="1"/>
        <end position="24"/>
    </location>
</feature>
<evidence type="ECO:0000313" key="2">
    <source>
        <dbReference type="EMBL" id="ATS18817.1"/>
    </source>
</evidence>
<dbReference type="Pfam" id="PF11332">
    <property type="entry name" value="DUF3134"/>
    <property type="match status" value="1"/>
</dbReference>
<reference evidence="2 3" key="1">
    <citation type="submission" date="2016-11" db="EMBL/GenBank/DDBJ databases">
        <title>Complete genome sequence of thermophilic cyanobacteria strain Synechococcus sp. PCC6715.</title>
        <authorList>
            <person name="Tang J."/>
            <person name="Daroch M."/>
            <person name="Liang Y."/>
            <person name="Jiang D."/>
            <person name="Shah M."/>
        </authorList>
    </citation>
    <scope>NUCLEOTIDE SEQUENCE [LARGE SCALE GENOMIC DNA]</scope>
    <source>
        <strain evidence="2 3">PCC 6715</strain>
    </source>
</reference>
<organism evidence="2 3">
    <name type="scientific">Parathermosynechococcus lividus PCC 6715</name>
    <dbReference type="NCBI Taxonomy" id="1917166"/>
    <lineage>
        <taxon>Bacteria</taxon>
        <taxon>Bacillati</taxon>
        <taxon>Cyanobacteriota</taxon>
        <taxon>Cyanophyceae</taxon>
        <taxon>Acaryochloridales</taxon>
        <taxon>Thermosynechococcaceae</taxon>
        <taxon>Parathermosynechococcus</taxon>
    </lineage>
</organism>
<gene>
    <name evidence="2" type="ORF">BRW62_08725</name>
</gene>
<evidence type="ECO:0008006" key="4">
    <source>
        <dbReference type="Google" id="ProtNLM"/>
    </source>
</evidence>
<dbReference type="KEGG" id="slw:BRW62_08725"/>
<evidence type="ECO:0000313" key="3">
    <source>
        <dbReference type="Proteomes" id="UP000231057"/>
    </source>
</evidence>
<dbReference type="EMBL" id="CP018092">
    <property type="protein sequence ID" value="ATS18817.1"/>
    <property type="molecule type" value="Genomic_DNA"/>
</dbReference>
<dbReference type="InterPro" id="IPR021481">
    <property type="entry name" value="DUF3134"/>
</dbReference>
<proteinExistence type="predicted"/>
<dbReference type="RefSeq" id="WP_099799152.1">
    <property type="nucleotide sequence ID" value="NZ_CP018092.1"/>
</dbReference>
<evidence type="ECO:0000256" key="1">
    <source>
        <dbReference type="SAM" id="MobiDB-lite"/>
    </source>
</evidence>
<reference evidence="3" key="2">
    <citation type="journal article" date="2022" name="Front. Microbiol.">
        <title>Comparative Genomic Analysis Revealed Distinct Molecular Components and Organization of CO2-Concentrating Mechanism in Thermophilic Cyanobacteria.</title>
        <authorList>
            <person name="Tang J."/>
            <person name="Zhou H."/>
            <person name="Yao D."/>
            <person name="Riaz S."/>
            <person name="You D."/>
            <person name="Klepacz-Smolka A."/>
            <person name="Daroch M."/>
        </authorList>
    </citation>
    <scope>NUCLEOTIDE SEQUENCE [LARGE SCALE GENOMIC DNA]</scope>
    <source>
        <strain evidence="3">PCC 6715</strain>
    </source>
</reference>
<dbReference type="AlphaFoldDB" id="A0A2D2Q3H3"/>
<dbReference type="Proteomes" id="UP000231057">
    <property type="component" value="Chromosome"/>
</dbReference>
<keyword evidence="3" id="KW-1185">Reference proteome</keyword>
<dbReference type="OrthoDB" id="542362at2"/>